<evidence type="ECO:0000313" key="2">
    <source>
        <dbReference type="EMBL" id="CAB3894002.1"/>
    </source>
</evidence>
<evidence type="ECO:0000256" key="1">
    <source>
        <dbReference type="SAM" id="SignalP"/>
    </source>
</evidence>
<protein>
    <submittedName>
        <fullName evidence="2">Uncharacterized protein</fullName>
    </submittedName>
</protein>
<feature type="chain" id="PRO_5028896491" evidence="1">
    <location>
        <begin position="20"/>
        <end position="260"/>
    </location>
</feature>
<dbReference type="RefSeq" id="WP_175129300.1">
    <property type="nucleotide sequence ID" value="NZ_CADILD010000002.1"/>
</dbReference>
<sequence>MKVLLKLPLVFAYLPVACAAAGSIPCDVADVLAEKAYKRVSEAMSNHQRAVAIGASQAFWDIHEHASLCPKVASRAADLVASGFHENLLDLQSVAVLEEVNRNSVAGLLAAPEPKILSRKTSQGSGGFSGSYAPPTALNFGPADKQADCSWISRRTRVGGYAITNGITIPRFDRMLGGASIILMNNSFRDEDSASLVGVGVSEKPEVLNSTQSLGSKANALGVGAGNAGFRVYEPLNVETRSVLDAAAAISGNRASLLSK</sequence>
<gene>
    <name evidence="2" type="ORF">LMG1861_03957</name>
</gene>
<organism evidence="2 3">
    <name type="scientific">Achromobacter piechaudii</name>
    <dbReference type="NCBI Taxonomy" id="72556"/>
    <lineage>
        <taxon>Bacteria</taxon>
        <taxon>Pseudomonadati</taxon>
        <taxon>Pseudomonadota</taxon>
        <taxon>Betaproteobacteria</taxon>
        <taxon>Burkholderiales</taxon>
        <taxon>Alcaligenaceae</taxon>
        <taxon>Achromobacter</taxon>
    </lineage>
</organism>
<keyword evidence="1" id="KW-0732">Signal</keyword>
<proteinExistence type="predicted"/>
<evidence type="ECO:0000313" key="3">
    <source>
        <dbReference type="Proteomes" id="UP000494105"/>
    </source>
</evidence>
<reference evidence="2 3" key="1">
    <citation type="submission" date="2020-04" db="EMBL/GenBank/DDBJ databases">
        <authorList>
            <person name="De Canck E."/>
        </authorList>
    </citation>
    <scope>NUCLEOTIDE SEQUENCE [LARGE SCALE GENOMIC DNA]</scope>
    <source>
        <strain evidence="2 3">LMG 1861</strain>
    </source>
</reference>
<name>A0A6S7E348_9BURK</name>
<dbReference type="AlphaFoldDB" id="A0A6S7E348"/>
<dbReference type="Proteomes" id="UP000494105">
    <property type="component" value="Unassembled WGS sequence"/>
</dbReference>
<dbReference type="EMBL" id="CADILD010000002">
    <property type="protein sequence ID" value="CAB3894002.1"/>
    <property type="molecule type" value="Genomic_DNA"/>
</dbReference>
<feature type="signal peptide" evidence="1">
    <location>
        <begin position="1"/>
        <end position="19"/>
    </location>
</feature>
<accession>A0A6S7E348</accession>